<organism evidence="1 2">
    <name type="scientific">Kitasatospora paranensis</name>
    <dbReference type="NCBI Taxonomy" id="258053"/>
    <lineage>
        <taxon>Bacteria</taxon>
        <taxon>Bacillati</taxon>
        <taxon>Actinomycetota</taxon>
        <taxon>Actinomycetes</taxon>
        <taxon>Kitasatosporales</taxon>
        <taxon>Streptomycetaceae</taxon>
        <taxon>Kitasatospora</taxon>
    </lineage>
</organism>
<keyword evidence="2" id="KW-1185">Reference proteome</keyword>
<dbReference type="RefSeq" id="WP_345704771.1">
    <property type="nucleotide sequence ID" value="NZ_BAABKV010000001.1"/>
</dbReference>
<dbReference type="EMBL" id="JBHTAJ010000043">
    <property type="protein sequence ID" value="MFC7182254.1"/>
    <property type="molecule type" value="Genomic_DNA"/>
</dbReference>
<accession>A0ABW2FY98</accession>
<proteinExistence type="predicted"/>
<evidence type="ECO:0000313" key="2">
    <source>
        <dbReference type="Proteomes" id="UP001596435"/>
    </source>
</evidence>
<comment type="caution">
    <text evidence="1">The sequence shown here is derived from an EMBL/GenBank/DDBJ whole genome shotgun (WGS) entry which is preliminary data.</text>
</comment>
<protein>
    <submittedName>
        <fullName evidence="1">Uncharacterized protein</fullName>
    </submittedName>
</protein>
<dbReference type="Proteomes" id="UP001596435">
    <property type="component" value="Unassembled WGS sequence"/>
</dbReference>
<evidence type="ECO:0000313" key="1">
    <source>
        <dbReference type="EMBL" id="MFC7182254.1"/>
    </source>
</evidence>
<sequence>MRETTCGEQRTAVRPDGPGTLRLCRPAARVFPGRRPAEPAELDLRFMTDFLAAFGEQPDHEHYARGGGHSFTDMARELLDGLDRPLPPLDTVLLAYHLPDLSAVEVAGCYLAERCPGRPEVFSVAGQGVGAPFTALRLLAGIRAAGRPAAGAVLVLDQSTLLYSDPDADATPISDCAVLVRTCDDAGPDGEDGDVGDVGEGAVDSARLDFLAERAVEPNAALRDLATRRPGARIVLGRMLADRVDPRLGSDCELVEGPRDRLCTSAWAALAEHWTQDRYTVVADYDPYSARLFMAGLRPGAAG</sequence>
<name>A0ABW2FY98_9ACTN</name>
<gene>
    <name evidence="1" type="ORF">ACFQMG_22155</name>
</gene>
<reference evidence="2" key="1">
    <citation type="journal article" date="2019" name="Int. J. Syst. Evol. Microbiol.">
        <title>The Global Catalogue of Microorganisms (GCM) 10K type strain sequencing project: providing services to taxonomists for standard genome sequencing and annotation.</title>
        <authorList>
            <consortium name="The Broad Institute Genomics Platform"/>
            <consortium name="The Broad Institute Genome Sequencing Center for Infectious Disease"/>
            <person name="Wu L."/>
            <person name="Ma J."/>
        </authorList>
    </citation>
    <scope>NUCLEOTIDE SEQUENCE [LARGE SCALE GENOMIC DNA]</scope>
    <source>
        <strain evidence="2">CGMCC 1.12859</strain>
    </source>
</reference>